<dbReference type="Pfam" id="PF13012">
    <property type="entry name" value="MitMem_reg"/>
    <property type="match status" value="1"/>
</dbReference>
<dbReference type="Proteomes" id="UP000268162">
    <property type="component" value="Unassembled WGS sequence"/>
</dbReference>
<feature type="non-terminal residue" evidence="4">
    <location>
        <position position="246"/>
    </location>
</feature>
<evidence type="ECO:0008006" key="6">
    <source>
        <dbReference type="Google" id="ProtNLM"/>
    </source>
</evidence>
<proteinExistence type="inferred from homology"/>
<feature type="domain" description="JAB1/MPN/MOV34 metalloenzyme" evidence="2">
    <location>
        <begin position="1"/>
        <end position="91"/>
    </location>
</feature>
<evidence type="ECO:0000259" key="2">
    <source>
        <dbReference type="Pfam" id="PF01398"/>
    </source>
</evidence>
<name>A0A4P9ZJU3_9FUNG</name>
<dbReference type="STRING" id="215637.A0A4P9ZJU3"/>
<dbReference type="PANTHER" id="PTHR10540">
    <property type="entry name" value="EUKARYOTIC TRANSLATION INITIATION FACTOR 3 SUBUNIT F-RELATED"/>
    <property type="match status" value="1"/>
</dbReference>
<comment type="similarity">
    <text evidence="1">Belongs to the peptidase M67A family. CSN6 subfamily.</text>
</comment>
<dbReference type="InterPro" id="IPR000555">
    <property type="entry name" value="JAMM/MPN+_dom"/>
</dbReference>
<organism evidence="4 5">
    <name type="scientific">Dimargaris cristalligena</name>
    <dbReference type="NCBI Taxonomy" id="215637"/>
    <lineage>
        <taxon>Eukaryota</taxon>
        <taxon>Fungi</taxon>
        <taxon>Fungi incertae sedis</taxon>
        <taxon>Zoopagomycota</taxon>
        <taxon>Kickxellomycotina</taxon>
        <taxon>Dimargaritomycetes</taxon>
        <taxon>Dimargaritales</taxon>
        <taxon>Dimargaritaceae</taxon>
        <taxon>Dimargaris</taxon>
    </lineage>
</organism>
<dbReference type="PANTHER" id="PTHR10540:SF8">
    <property type="entry name" value="COP9 SIGNALOSOME COMPLEX SUBUNIT 6"/>
    <property type="match status" value="1"/>
</dbReference>
<evidence type="ECO:0000313" key="4">
    <source>
        <dbReference type="EMBL" id="RKP33353.1"/>
    </source>
</evidence>
<dbReference type="InterPro" id="IPR024969">
    <property type="entry name" value="EIF3F/CSN6-like_C"/>
</dbReference>
<dbReference type="Pfam" id="PF01398">
    <property type="entry name" value="JAB"/>
    <property type="match status" value="1"/>
</dbReference>
<evidence type="ECO:0000313" key="5">
    <source>
        <dbReference type="Proteomes" id="UP000268162"/>
    </source>
</evidence>
<feature type="non-terminal residue" evidence="4">
    <location>
        <position position="1"/>
    </location>
</feature>
<dbReference type="GO" id="GO:0008237">
    <property type="term" value="F:metallopeptidase activity"/>
    <property type="evidence" value="ECO:0007669"/>
    <property type="project" value="InterPro"/>
</dbReference>
<reference evidence="5" key="1">
    <citation type="journal article" date="2018" name="Nat. Microbiol.">
        <title>Leveraging single-cell genomics to expand the fungal tree of life.</title>
        <authorList>
            <person name="Ahrendt S.R."/>
            <person name="Quandt C.A."/>
            <person name="Ciobanu D."/>
            <person name="Clum A."/>
            <person name="Salamov A."/>
            <person name="Andreopoulos B."/>
            <person name="Cheng J.F."/>
            <person name="Woyke T."/>
            <person name="Pelin A."/>
            <person name="Henrissat B."/>
            <person name="Reynolds N.K."/>
            <person name="Benny G.L."/>
            <person name="Smith M.E."/>
            <person name="James T.Y."/>
            <person name="Grigoriev I.V."/>
        </authorList>
    </citation>
    <scope>NUCLEOTIDE SEQUENCE [LARGE SCALE GENOMIC DNA]</scope>
    <source>
        <strain evidence="5">RSA 468</strain>
    </source>
</reference>
<evidence type="ECO:0000256" key="1">
    <source>
        <dbReference type="ARBA" id="ARBA00010893"/>
    </source>
</evidence>
<protein>
    <recommendedName>
        <fullName evidence="6">COP9 signalosome complex subunit 6</fullName>
    </recommendedName>
</protein>
<keyword evidence="5" id="KW-1185">Reference proteome</keyword>
<dbReference type="AlphaFoldDB" id="A0A4P9ZJU3"/>
<feature type="domain" description="EIF3F/CSN6-like C-terminal" evidence="3">
    <location>
        <begin position="164"/>
        <end position="245"/>
    </location>
</feature>
<dbReference type="EMBL" id="ML003992">
    <property type="protein sequence ID" value="RKP33353.1"/>
    <property type="molecule type" value="Genomic_DNA"/>
</dbReference>
<evidence type="ECO:0000259" key="3">
    <source>
        <dbReference type="Pfam" id="PF13012"/>
    </source>
</evidence>
<accession>A0A4P9ZJU3</accession>
<sequence length="246" mass="27214">HPLALININDHYTRVAVQSGDKDSRVVFGALLGTLSDRETQIFSTYEWKTLPGSSTNQPEFDSAFMTEKGSMMKEVFPQYEMIGWYCTGVQTGDVERRLHARLSQGPECPYLLIVDPRPMATGQEQQLPIQVLEVVPTPESTATTDVAAAVKWVPAAFNIVTDEEERIVTKQLVNDASGGDLGGEVQPLSTSLFLQSHLSAVQMLQSRLAIIQTYLVDIRAGKRSPDHVLLWRIKSLCHSLPSSDS</sequence>
<dbReference type="Gene3D" id="3.40.140.10">
    <property type="entry name" value="Cytidine Deaminase, domain 2"/>
    <property type="match status" value="1"/>
</dbReference>
<gene>
    <name evidence="4" type="ORF">BJ085DRAFT_10532</name>
</gene>
<dbReference type="GO" id="GO:0008180">
    <property type="term" value="C:COP9 signalosome"/>
    <property type="evidence" value="ECO:0007669"/>
    <property type="project" value="TreeGrafter"/>
</dbReference>